<protein>
    <submittedName>
        <fullName evidence="1">Uncharacterized protein</fullName>
    </submittedName>
</protein>
<dbReference type="STRING" id="1802579.A2310_06375"/>
<accession>A0A1F4SEZ2</accession>
<sequence length="123" mass="14517">MAITKKDIEKLSGIFSTKEDLKEALKRFVTKEDLREELKRFATKEDLREELKRFATKEDLKKYATKDDLKAFEGKTLTMLDQIMGELEKAREDRIFAKAKDDEQDNRLDTCERKIIVLEEARV</sequence>
<dbReference type="AlphaFoldDB" id="A0A1F4SEZ2"/>
<dbReference type="EMBL" id="MEUB01000063">
    <property type="protein sequence ID" value="OGC18991.1"/>
    <property type="molecule type" value="Genomic_DNA"/>
</dbReference>
<name>A0A1F4SEZ2_UNCSA</name>
<reference evidence="1 2" key="1">
    <citation type="journal article" date="2016" name="Nat. Commun.">
        <title>Thousands of microbial genomes shed light on interconnected biogeochemical processes in an aquifer system.</title>
        <authorList>
            <person name="Anantharaman K."/>
            <person name="Brown C.T."/>
            <person name="Hug L.A."/>
            <person name="Sharon I."/>
            <person name="Castelle C.J."/>
            <person name="Probst A.J."/>
            <person name="Thomas B.C."/>
            <person name="Singh A."/>
            <person name="Wilkins M.J."/>
            <person name="Karaoz U."/>
            <person name="Brodie E.L."/>
            <person name="Williams K.H."/>
            <person name="Hubbard S.S."/>
            <person name="Banfield J.F."/>
        </authorList>
    </citation>
    <scope>NUCLEOTIDE SEQUENCE [LARGE SCALE GENOMIC DNA]</scope>
</reference>
<comment type="caution">
    <text evidence="1">The sequence shown here is derived from an EMBL/GenBank/DDBJ whole genome shotgun (WGS) entry which is preliminary data.</text>
</comment>
<evidence type="ECO:0000313" key="2">
    <source>
        <dbReference type="Proteomes" id="UP000178417"/>
    </source>
</evidence>
<gene>
    <name evidence="1" type="ORF">A2310_06375</name>
</gene>
<evidence type="ECO:0000313" key="1">
    <source>
        <dbReference type="EMBL" id="OGC18991.1"/>
    </source>
</evidence>
<dbReference type="Proteomes" id="UP000178417">
    <property type="component" value="Unassembled WGS sequence"/>
</dbReference>
<organism evidence="1 2">
    <name type="scientific">candidate division WOR-1 bacterium RIFOXYB2_FULL_37_13</name>
    <dbReference type="NCBI Taxonomy" id="1802579"/>
    <lineage>
        <taxon>Bacteria</taxon>
        <taxon>Bacillati</taxon>
        <taxon>Saganbacteria</taxon>
    </lineage>
</organism>
<proteinExistence type="predicted"/>